<accession>A0A316YB69</accession>
<evidence type="ECO:0000256" key="2">
    <source>
        <dbReference type="ARBA" id="ARBA00022664"/>
    </source>
</evidence>
<protein>
    <submittedName>
        <fullName evidence="8">RNA-binding domain-containing protein</fullName>
    </submittedName>
</protein>
<dbReference type="FunFam" id="3.30.70.330:FF:000286">
    <property type="entry name" value="Putative pre-mRNA branch site protein p14"/>
    <property type="match status" value="1"/>
</dbReference>
<dbReference type="InterPro" id="IPR035979">
    <property type="entry name" value="RBD_domain_sf"/>
</dbReference>
<dbReference type="Proteomes" id="UP000245768">
    <property type="component" value="Unassembled WGS sequence"/>
</dbReference>
<dbReference type="GO" id="GO:0005634">
    <property type="term" value="C:nucleus"/>
    <property type="evidence" value="ECO:0007669"/>
    <property type="project" value="UniProtKB-SubCell"/>
</dbReference>
<dbReference type="GO" id="GO:0006397">
    <property type="term" value="P:mRNA processing"/>
    <property type="evidence" value="ECO:0007669"/>
    <property type="project" value="UniProtKB-KW"/>
</dbReference>
<sequence>MSAQAESRQQSRMLFVKNLNYTVSGSDLYELFGRYGAIRQIRLGDGPKTKGTAFVVYEEISDAKSALEHLNGFHLQERYIVVLYHMPSRMAAKADLARREAELQALKAQHDIKDE</sequence>
<comment type="subcellular location">
    <subcellularLocation>
        <location evidence="1">Nucleus</location>
    </subcellularLocation>
</comment>
<feature type="domain" description="RRM" evidence="7">
    <location>
        <begin position="12"/>
        <end position="87"/>
    </location>
</feature>
<dbReference type="SMART" id="SM00360">
    <property type="entry name" value="RRM"/>
    <property type="match status" value="1"/>
</dbReference>
<dbReference type="Pfam" id="PF00076">
    <property type="entry name" value="RRM_1"/>
    <property type="match status" value="1"/>
</dbReference>
<dbReference type="PANTHER" id="PTHR48034">
    <property type="entry name" value="TRANSFORMER-2 SEX-DETERMINING PROTEIN-RELATED"/>
    <property type="match status" value="1"/>
</dbReference>
<gene>
    <name evidence="8" type="ORF">FA10DRAFT_53314</name>
</gene>
<dbReference type="InterPro" id="IPR050441">
    <property type="entry name" value="RBM"/>
</dbReference>
<keyword evidence="9" id="KW-1185">Reference proteome</keyword>
<dbReference type="GO" id="GO:0008380">
    <property type="term" value="P:RNA splicing"/>
    <property type="evidence" value="ECO:0007669"/>
    <property type="project" value="UniProtKB-KW"/>
</dbReference>
<keyword evidence="5" id="KW-0539">Nucleus</keyword>
<dbReference type="SUPFAM" id="SSF54928">
    <property type="entry name" value="RNA-binding domain, RBD"/>
    <property type="match status" value="1"/>
</dbReference>
<dbReference type="GO" id="GO:0003723">
    <property type="term" value="F:RNA binding"/>
    <property type="evidence" value="ECO:0007669"/>
    <property type="project" value="UniProtKB-UniRule"/>
</dbReference>
<dbReference type="FunCoup" id="A0A316YB69">
    <property type="interactions" value="591"/>
</dbReference>
<name>A0A316YB69_9BASI</name>
<evidence type="ECO:0000256" key="5">
    <source>
        <dbReference type="ARBA" id="ARBA00023242"/>
    </source>
</evidence>
<dbReference type="InterPro" id="IPR000504">
    <property type="entry name" value="RRM_dom"/>
</dbReference>
<dbReference type="Gene3D" id="3.30.70.330">
    <property type="match status" value="1"/>
</dbReference>
<evidence type="ECO:0000256" key="4">
    <source>
        <dbReference type="ARBA" id="ARBA00023187"/>
    </source>
</evidence>
<evidence type="ECO:0000313" key="9">
    <source>
        <dbReference type="Proteomes" id="UP000245768"/>
    </source>
</evidence>
<dbReference type="STRING" id="215250.A0A316YB69"/>
<dbReference type="CDD" id="cd12241">
    <property type="entry name" value="RRM_SF3B14"/>
    <property type="match status" value="1"/>
</dbReference>
<evidence type="ECO:0000256" key="6">
    <source>
        <dbReference type="PROSITE-ProRule" id="PRU00176"/>
    </source>
</evidence>
<reference evidence="8" key="1">
    <citation type="journal article" date="2018" name="Mol. Biol. Evol.">
        <title>Broad Genomic Sampling Reveals a Smut Pathogenic Ancestry of the Fungal Clade Ustilaginomycotina.</title>
        <authorList>
            <person name="Kijpornyongpan T."/>
            <person name="Mondo S.J."/>
            <person name="Barry K."/>
            <person name="Sandor L."/>
            <person name="Lee J."/>
            <person name="Lipzen A."/>
            <person name="Pangilinan J."/>
            <person name="LaButti K."/>
            <person name="Hainaut M."/>
            <person name="Henrissat B."/>
            <person name="Grigoriev I.V."/>
            <person name="Spatafora J.W."/>
            <person name="Aime M.C."/>
        </authorList>
    </citation>
    <scope>NUCLEOTIDE SEQUENCE [LARGE SCALE GENOMIC DNA]</scope>
    <source>
        <strain evidence="8">MCA 4198</strain>
    </source>
</reference>
<dbReference type="PROSITE" id="PS50102">
    <property type="entry name" value="RRM"/>
    <property type="match status" value="1"/>
</dbReference>
<evidence type="ECO:0000256" key="1">
    <source>
        <dbReference type="ARBA" id="ARBA00004123"/>
    </source>
</evidence>
<dbReference type="InParanoid" id="A0A316YB69"/>
<dbReference type="OrthoDB" id="275748at2759"/>
<evidence type="ECO:0000256" key="3">
    <source>
        <dbReference type="ARBA" id="ARBA00022884"/>
    </source>
</evidence>
<organism evidence="8 9">
    <name type="scientific">Acaromyces ingoldii</name>
    <dbReference type="NCBI Taxonomy" id="215250"/>
    <lineage>
        <taxon>Eukaryota</taxon>
        <taxon>Fungi</taxon>
        <taxon>Dikarya</taxon>
        <taxon>Basidiomycota</taxon>
        <taxon>Ustilaginomycotina</taxon>
        <taxon>Exobasidiomycetes</taxon>
        <taxon>Exobasidiales</taxon>
        <taxon>Cryptobasidiaceae</taxon>
        <taxon>Acaromyces</taxon>
    </lineage>
</organism>
<evidence type="ECO:0000313" key="8">
    <source>
        <dbReference type="EMBL" id="PWN86582.1"/>
    </source>
</evidence>
<dbReference type="GeneID" id="37047478"/>
<dbReference type="InterPro" id="IPR012677">
    <property type="entry name" value="Nucleotide-bd_a/b_plait_sf"/>
</dbReference>
<keyword evidence="3 6" id="KW-0694">RNA-binding</keyword>
<keyword evidence="2" id="KW-0507">mRNA processing</keyword>
<dbReference type="EMBL" id="KZ819644">
    <property type="protein sequence ID" value="PWN86582.1"/>
    <property type="molecule type" value="Genomic_DNA"/>
</dbReference>
<dbReference type="RefSeq" id="XP_025373780.1">
    <property type="nucleotide sequence ID" value="XM_025525562.1"/>
</dbReference>
<keyword evidence="4" id="KW-0508">mRNA splicing</keyword>
<dbReference type="AlphaFoldDB" id="A0A316YB69"/>
<dbReference type="InterPro" id="IPR034150">
    <property type="entry name" value="SF3B6_RRM"/>
</dbReference>
<proteinExistence type="predicted"/>
<evidence type="ECO:0000259" key="7">
    <source>
        <dbReference type="PROSITE" id="PS50102"/>
    </source>
</evidence>